<evidence type="ECO:0000256" key="1">
    <source>
        <dbReference type="ARBA" id="ARBA00023002"/>
    </source>
</evidence>
<dbReference type="InterPro" id="IPR011032">
    <property type="entry name" value="GroES-like_sf"/>
</dbReference>
<dbReference type="Proteomes" id="UP000410984">
    <property type="component" value="Unassembled WGS sequence"/>
</dbReference>
<dbReference type="SUPFAM" id="SSF50129">
    <property type="entry name" value="GroES-like"/>
    <property type="match status" value="1"/>
</dbReference>
<dbReference type="SUPFAM" id="SSF51735">
    <property type="entry name" value="NAD(P)-binding Rossmann-fold domains"/>
    <property type="match status" value="1"/>
</dbReference>
<protein>
    <submittedName>
        <fullName evidence="3">L-galactonate-5-dehydrogenase</fullName>
        <ecNumber evidence="3">1.1.1.-</ecNumber>
    </submittedName>
</protein>
<dbReference type="RefSeq" id="WP_142586026.1">
    <property type="nucleotide sequence ID" value="NZ_CABFPH010000155.1"/>
</dbReference>
<dbReference type="GO" id="GO:0036354">
    <property type="term" value="F:bacteriochlorophyllide-a dehydrogenase activity"/>
    <property type="evidence" value="ECO:0007669"/>
    <property type="project" value="InterPro"/>
</dbReference>
<dbReference type="CDD" id="cd08255">
    <property type="entry name" value="2-desacetyl-2-hydroxyethyl_bacteriochlorophyllide_like"/>
    <property type="match status" value="1"/>
</dbReference>
<proteinExistence type="predicted"/>
<dbReference type="Pfam" id="PF08240">
    <property type="entry name" value="ADH_N"/>
    <property type="match status" value="1"/>
</dbReference>
<dbReference type="InterPro" id="IPR036291">
    <property type="entry name" value="NAD(P)-bd_dom_sf"/>
</dbReference>
<evidence type="ECO:0000313" key="3">
    <source>
        <dbReference type="EMBL" id="VUD74769.1"/>
    </source>
</evidence>
<dbReference type="PANTHER" id="PTHR43189:SF1">
    <property type="entry name" value="ZINC-TYPE ALCOHOL DEHYDROGENASE-LIKE PROTEIN C1198.01"/>
    <property type="match status" value="1"/>
</dbReference>
<gene>
    <name evidence="3" type="primary">lgoD</name>
    <name evidence="3" type="ORF">MET9862_05402</name>
</gene>
<dbReference type="EMBL" id="CABFPH010000155">
    <property type="protein sequence ID" value="VUD74769.1"/>
    <property type="molecule type" value="Genomic_DNA"/>
</dbReference>
<dbReference type="PANTHER" id="PTHR43189">
    <property type="entry name" value="ZINC-TYPE ALCOHOL DEHYDROGENASE-LIKE PROTEIN C1198.01-RELATED"/>
    <property type="match status" value="1"/>
</dbReference>
<sequence>MDTLAVVLEKPEHLALSRLALNPAGPSDAVVAVSWSGISTGTERLLWSGRMPPFPGLGYPLVPGYESVGTVVAAPAESGLVPGQSVFVPGARCFGPVHGLFGGAASHLVVPAARLVPVDPDLGERACLIALAATAFHALGRLAPGERPLIVGHGVLGRLLARLTLLAGAEPVVWERDPRRAAGAAGYAVHAPEDDPRTDYGRITDVSGDAAGLDRLIARLARGGEIVLAGFYEAPLSFAFPPAFSREARIRVAAEWRPADLAAVTALVTDGRLSLDGLITHRVPAARAADAYRIAFSDPACLKMVLDWSACS</sequence>
<dbReference type="EC" id="1.1.1.-" evidence="3"/>
<dbReference type="OrthoDB" id="9806940at2"/>
<dbReference type="Gene3D" id="3.90.180.10">
    <property type="entry name" value="Medium-chain alcohol dehydrogenases, catalytic domain"/>
    <property type="match status" value="2"/>
</dbReference>
<dbReference type="InterPro" id="IPR005903">
    <property type="entry name" value="BchC"/>
</dbReference>
<dbReference type="InterPro" id="IPR013154">
    <property type="entry name" value="ADH-like_N"/>
</dbReference>
<keyword evidence="4" id="KW-1185">Reference proteome</keyword>
<reference evidence="3 4" key="1">
    <citation type="submission" date="2019-06" db="EMBL/GenBank/DDBJ databases">
        <authorList>
            <person name="Rodrigo-Torres L."/>
            <person name="Arahal R. D."/>
            <person name="Lucena T."/>
        </authorList>
    </citation>
    <scope>NUCLEOTIDE SEQUENCE [LARGE SCALE GENOMIC DNA]</scope>
    <source>
        <strain evidence="3 4">SB0023/3</strain>
    </source>
</reference>
<dbReference type="NCBIfam" id="TIGR01202">
    <property type="entry name" value="bchC"/>
    <property type="match status" value="1"/>
</dbReference>
<dbReference type="Gene3D" id="3.40.50.720">
    <property type="entry name" value="NAD(P)-binding Rossmann-like Domain"/>
    <property type="match status" value="1"/>
</dbReference>
<dbReference type="AlphaFoldDB" id="A0A509EMS9"/>
<name>A0A509EMS9_9HYPH</name>
<organism evidence="3 4">
    <name type="scientific">Methylobacterium symbioticum</name>
    <dbReference type="NCBI Taxonomy" id="2584084"/>
    <lineage>
        <taxon>Bacteria</taxon>
        <taxon>Pseudomonadati</taxon>
        <taxon>Pseudomonadota</taxon>
        <taxon>Alphaproteobacteria</taxon>
        <taxon>Hyphomicrobiales</taxon>
        <taxon>Methylobacteriaceae</taxon>
        <taxon>Methylobacterium</taxon>
    </lineage>
</organism>
<accession>A0A509EMS9</accession>
<feature type="domain" description="Alcohol dehydrogenase-like N-terminal" evidence="2">
    <location>
        <begin position="25"/>
        <end position="119"/>
    </location>
</feature>
<evidence type="ECO:0000313" key="4">
    <source>
        <dbReference type="Proteomes" id="UP000410984"/>
    </source>
</evidence>
<evidence type="ECO:0000259" key="2">
    <source>
        <dbReference type="Pfam" id="PF08240"/>
    </source>
</evidence>
<keyword evidence="1 3" id="KW-0560">Oxidoreductase</keyword>